<dbReference type="RefSeq" id="WP_400879048.1">
    <property type="nucleotide sequence ID" value="NZ_JBIWXY010000001.1"/>
</dbReference>
<sequence>MSSPLFGRQTTWLCASVILGLSACSQEQQQAENAAPPEVEVHMAEMTTSPIEISVPGRLEAYRQAEVRARVAGIVTERLYQEGQEVKKGTPLFLINPELLTAARDQAAGTLASAEANHRNALDKLERYRDLASDHSVSERDYQAAVSEELQAKAQVLTAKAQLDKAKLDLGYAKVTSPIDGRTRRAMVTEGALVGLDSPTPLTTVEQIDPIYVNFSQPASEVMALQRAIKSGKMKGVARDSIAVKLVFPDGSEYAHAGKLFFSDIAVDSSTDTVAMRALFSNPDRELLPGGYVQVQLKQAENPATVLVPRDALIRTAESSSVMIADEQDQVQALPVTAPTMLNGQWVITSGLKGGERIIVTNPAMMAPGTKVKVLEASSSGTQP</sequence>
<comment type="similarity">
    <text evidence="2">Belongs to the membrane fusion protein (MFP) (TC 8.A.1) family.</text>
</comment>
<gene>
    <name evidence="7" type="ORF">ACIKP9_02870</name>
</gene>
<evidence type="ECO:0000313" key="7">
    <source>
        <dbReference type="EMBL" id="MFJ5445164.1"/>
    </source>
</evidence>
<dbReference type="Pfam" id="PF25944">
    <property type="entry name" value="Beta-barrel_RND"/>
    <property type="match status" value="1"/>
</dbReference>
<reference evidence="7 8" key="1">
    <citation type="submission" date="2024-11" db="EMBL/GenBank/DDBJ databases">
        <authorList>
            <person name="Kaparullina E.N."/>
            <person name="Delegan Y.A."/>
            <person name="Doronina N.V."/>
        </authorList>
    </citation>
    <scope>NUCLEOTIDE SEQUENCE [LARGE SCALE GENOMIC DNA]</scope>
    <source>
        <strain evidence="7 8">7sh_L</strain>
    </source>
</reference>
<dbReference type="SUPFAM" id="SSF111369">
    <property type="entry name" value="HlyD-like secretion proteins"/>
    <property type="match status" value="1"/>
</dbReference>
<proteinExistence type="inferred from homology"/>
<protein>
    <submittedName>
        <fullName evidence="7">MexX/AxyX family multidrug efflux RND transporter periplasmic adaptor subunit</fullName>
    </submittedName>
</protein>
<dbReference type="PANTHER" id="PTHR30158:SF24">
    <property type="entry name" value="HLYD FAMILY SECRETION PROTEIN"/>
    <property type="match status" value="1"/>
</dbReference>
<evidence type="ECO:0000259" key="3">
    <source>
        <dbReference type="Pfam" id="PF25876"/>
    </source>
</evidence>
<evidence type="ECO:0000259" key="5">
    <source>
        <dbReference type="Pfam" id="PF25944"/>
    </source>
</evidence>
<accession>A0ABW8GJ01</accession>
<dbReference type="InterPro" id="IPR058626">
    <property type="entry name" value="MdtA-like_b-barrel"/>
</dbReference>
<dbReference type="Proteomes" id="UP001617669">
    <property type="component" value="Unassembled WGS sequence"/>
</dbReference>
<name>A0ABW8GJ01_9PROT</name>
<comment type="subcellular location">
    <subcellularLocation>
        <location evidence="1">Cell envelope</location>
    </subcellularLocation>
</comment>
<feature type="domain" description="Multidrug resistance protein MdtA-like beta-barrel" evidence="5">
    <location>
        <begin position="210"/>
        <end position="299"/>
    </location>
</feature>
<evidence type="ECO:0000256" key="1">
    <source>
        <dbReference type="ARBA" id="ARBA00004196"/>
    </source>
</evidence>
<dbReference type="InterPro" id="IPR058625">
    <property type="entry name" value="MdtA-like_BSH"/>
</dbReference>
<dbReference type="Gene3D" id="1.10.287.470">
    <property type="entry name" value="Helix hairpin bin"/>
    <property type="match status" value="1"/>
</dbReference>
<feature type="domain" description="Multidrug resistance protein MdtA-like alpha-helical hairpin" evidence="3">
    <location>
        <begin position="105"/>
        <end position="173"/>
    </location>
</feature>
<dbReference type="EMBL" id="JBIWXY010000001">
    <property type="protein sequence ID" value="MFJ5445164.1"/>
    <property type="molecule type" value="Genomic_DNA"/>
</dbReference>
<dbReference type="Gene3D" id="2.40.420.20">
    <property type="match status" value="1"/>
</dbReference>
<dbReference type="InterPro" id="IPR058627">
    <property type="entry name" value="MdtA-like_C"/>
</dbReference>
<comment type="caution">
    <text evidence="7">The sequence shown here is derived from an EMBL/GenBank/DDBJ whole genome shotgun (WGS) entry which is preliminary data.</text>
</comment>
<feature type="domain" description="Multidrug resistance protein MdtA-like barrel-sandwich hybrid" evidence="4">
    <location>
        <begin position="63"/>
        <end position="205"/>
    </location>
</feature>
<dbReference type="Pfam" id="PF25917">
    <property type="entry name" value="BSH_RND"/>
    <property type="match status" value="1"/>
</dbReference>
<dbReference type="Pfam" id="PF25876">
    <property type="entry name" value="HH_MFP_RND"/>
    <property type="match status" value="1"/>
</dbReference>
<dbReference type="Pfam" id="PF25967">
    <property type="entry name" value="RND-MFP_C"/>
    <property type="match status" value="1"/>
</dbReference>
<evidence type="ECO:0000259" key="4">
    <source>
        <dbReference type="Pfam" id="PF25917"/>
    </source>
</evidence>
<feature type="domain" description="Multidrug resistance protein MdtA-like C-terminal permuted SH3" evidence="6">
    <location>
        <begin position="306"/>
        <end position="360"/>
    </location>
</feature>
<dbReference type="Gene3D" id="2.40.50.100">
    <property type="match status" value="1"/>
</dbReference>
<evidence type="ECO:0000259" key="6">
    <source>
        <dbReference type="Pfam" id="PF25967"/>
    </source>
</evidence>
<dbReference type="InterPro" id="IPR058624">
    <property type="entry name" value="MdtA-like_HH"/>
</dbReference>
<organism evidence="7 8">
    <name type="scientific">Methylobacillus methanolivorans</name>
    <dbReference type="NCBI Taxonomy" id="1848927"/>
    <lineage>
        <taxon>Bacteria</taxon>
        <taxon>Pseudomonadati</taxon>
        <taxon>Pseudomonadota</taxon>
        <taxon>Betaproteobacteria</taxon>
        <taxon>Nitrosomonadales</taxon>
        <taxon>Methylophilaceae</taxon>
        <taxon>Methylobacillus</taxon>
    </lineage>
</organism>
<dbReference type="InterPro" id="IPR006143">
    <property type="entry name" value="RND_pump_MFP"/>
</dbReference>
<dbReference type="NCBIfam" id="NF007132">
    <property type="entry name" value="PRK09578.1"/>
    <property type="match status" value="1"/>
</dbReference>
<evidence type="ECO:0000313" key="8">
    <source>
        <dbReference type="Proteomes" id="UP001617669"/>
    </source>
</evidence>
<evidence type="ECO:0000256" key="2">
    <source>
        <dbReference type="ARBA" id="ARBA00009477"/>
    </source>
</evidence>
<dbReference type="Gene3D" id="2.40.30.170">
    <property type="match status" value="1"/>
</dbReference>
<dbReference type="NCBIfam" id="TIGR01730">
    <property type="entry name" value="RND_mfp"/>
    <property type="match status" value="1"/>
</dbReference>
<keyword evidence="8" id="KW-1185">Reference proteome</keyword>
<dbReference type="PANTHER" id="PTHR30158">
    <property type="entry name" value="ACRA/E-RELATED COMPONENT OF DRUG EFFLUX TRANSPORTER"/>
    <property type="match status" value="1"/>
</dbReference>